<proteinExistence type="predicted"/>
<feature type="transmembrane region" description="Helical" evidence="2">
    <location>
        <begin position="45"/>
        <end position="64"/>
    </location>
</feature>
<dbReference type="EMBL" id="GISG01011445">
    <property type="protein sequence ID" value="MBA4616457.1"/>
    <property type="molecule type" value="Transcribed_RNA"/>
</dbReference>
<evidence type="ECO:0000313" key="3">
    <source>
        <dbReference type="EMBL" id="MBA4616457.1"/>
    </source>
</evidence>
<keyword evidence="2" id="KW-0812">Transmembrane</keyword>
<sequence>MDIEMTMNSVHNCLCPILVDTTLALGSPLLSPAKLKKNRPELLKMRSLGSFVTALVFVLVLGSLSSTSSSRPIHLQVGEHEHQQSPGGSYRSPIWESPDSRKLTSISQRGHFQRMQFRSWNHASAPKEHSESEVMKLRAVTRITTPTGPNPLHN</sequence>
<keyword evidence="2" id="KW-0472">Membrane</keyword>
<evidence type="ECO:0000256" key="2">
    <source>
        <dbReference type="SAM" id="Phobius"/>
    </source>
</evidence>
<reference evidence="3" key="2">
    <citation type="submission" date="2020-07" db="EMBL/GenBank/DDBJ databases">
        <authorList>
            <person name="Vera ALvarez R."/>
            <person name="Arias-Moreno D.M."/>
            <person name="Jimenez-Jacinto V."/>
            <person name="Jimenez-Bremont J.F."/>
            <person name="Swaminathan K."/>
            <person name="Moose S.P."/>
            <person name="Guerrero-Gonzalez M.L."/>
            <person name="Marino-Ramirez L."/>
            <person name="Landsman D."/>
            <person name="Rodriguez-Kessler M."/>
            <person name="Delgado-Sanchez P."/>
        </authorList>
    </citation>
    <scope>NUCLEOTIDE SEQUENCE</scope>
    <source>
        <tissue evidence="3">Cladode</tissue>
    </source>
</reference>
<reference evidence="3" key="1">
    <citation type="journal article" date="2013" name="J. Plant Res.">
        <title>Effect of fungi and light on seed germination of three Opuntia species from semiarid lands of central Mexico.</title>
        <authorList>
            <person name="Delgado-Sanchez P."/>
            <person name="Jimenez-Bremont J.F."/>
            <person name="Guerrero-Gonzalez Mde L."/>
            <person name="Flores J."/>
        </authorList>
    </citation>
    <scope>NUCLEOTIDE SEQUENCE</scope>
    <source>
        <tissue evidence="3">Cladode</tissue>
    </source>
</reference>
<keyword evidence="2" id="KW-1133">Transmembrane helix</keyword>
<name>A0A7C8YER7_OPUST</name>
<organism evidence="3">
    <name type="scientific">Opuntia streptacantha</name>
    <name type="common">Prickly pear cactus</name>
    <name type="synonym">Opuntia cardona</name>
    <dbReference type="NCBI Taxonomy" id="393608"/>
    <lineage>
        <taxon>Eukaryota</taxon>
        <taxon>Viridiplantae</taxon>
        <taxon>Streptophyta</taxon>
        <taxon>Embryophyta</taxon>
        <taxon>Tracheophyta</taxon>
        <taxon>Spermatophyta</taxon>
        <taxon>Magnoliopsida</taxon>
        <taxon>eudicotyledons</taxon>
        <taxon>Gunneridae</taxon>
        <taxon>Pentapetalae</taxon>
        <taxon>Caryophyllales</taxon>
        <taxon>Cactineae</taxon>
        <taxon>Cactaceae</taxon>
        <taxon>Opuntioideae</taxon>
        <taxon>Opuntia</taxon>
    </lineage>
</organism>
<accession>A0A7C8YER7</accession>
<dbReference type="AlphaFoldDB" id="A0A7C8YER7"/>
<evidence type="ECO:0000256" key="1">
    <source>
        <dbReference type="SAM" id="MobiDB-lite"/>
    </source>
</evidence>
<protein>
    <submittedName>
        <fullName evidence="3">Uncharacterized protein</fullName>
    </submittedName>
</protein>
<feature type="region of interest" description="Disordered" evidence="1">
    <location>
        <begin position="77"/>
        <end position="98"/>
    </location>
</feature>